<dbReference type="PANTHER" id="PTHR22835:SF517">
    <property type="entry name" value="GDSL-LIKE LIPASE_ACYLHYDROLASE FAMILY PROTEIN, EXPRESSED"/>
    <property type="match status" value="1"/>
</dbReference>
<name>A0AAD8N3D8_9APIA</name>
<dbReference type="PANTHER" id="PTHR22835">
    <property type="entry name" value="ZINC FINGER FYVE DOMAIN CONTAINING PROTEIN"/>
    <property type="match status" value="1"/>
</dbReference>
<dbReference type="Gene3D" id="3.40.50.1110">
    <property type="entry name" value="SGNH hydrolase"/>
    <property type="match status" value="1"/>
</dbReference>
<organism evidence="6 7">
    <name type="scientific">Heracleum sosnowskyi</name>
    <dbReference type="NCBI Taxonomy" id="360622"/>
    <lineage>
        <taxon>Eukaryota</taxon>
        <taxon>Viridiplantae</taxon>
        <taxon>Streptophyta</taxon>
        <taxon>Embryophyta</taxon>
        <taxon>Tracheophyta</taxon>
        <taxon>Spermatophyta</taxon>
        <taxon>Magnoliopsida</taxon>
        <taxon>eudicotyledons</taxon>
        <taxon>Gunneridae</taxon>
        <taxon>Pentapetalae</taxon>
        <taxon>asterids</taxon>
        <taxon>campanulids</taxon>
        <taxon>Apiales</taxon>
        <taxon>Apiaceae</taxon>
        <taxon>Apioideae</taxon>
        <taxon>apioid superclade</taxon>
        <taxon>Tordylieae</taxon>
        <taxon>Tordyliinae</taxon>
        <taxon>Heracleum</taxon>
    </lineage>
</organism>
<keyword evidence="4" id="KW-0325">Glycoprotein</keyword>
<accession>A0AAD8N3D8</accession>
<protein>
    <submittedName>
        <fullName evidence="6">Acetylajmalan esterase-like</fullName>
    </submittedName>
</protein>
<evidence type="ECO:0000313" key="7">
    <source>
        <dbReference type="Proteomes" id="UP001237642"/>
    </source>
</evidence>
<dbReference type="InterPro" id="IPR036514">
    <property type="entry name" value="SGNH_hydro_sf"/>
</dbReference>
<dbReference type="Proteomes" id="UP001237642">
    <property type="component" value="Unassembled WGS sequence"/>
</dbReference>
<dbReference type="AlphaFoldDB" id="A0AAD8N3D8"/>
<feature type="chain" id="PRO_5042196405" evidence="5">
    <location>
        <begin position="26"/>
        <end position="374"/>
    </location>
</feature>
<dbReference type="CDD" id="cd01837">
    <property type="entry name" value="SGNH_plant_lipase_like"/>
    <property type="match status" value="1"/>
</dbReference>
<dbReference type="GO" id="GO:0016788">
    <property type="term" value="F:hydrolase activity, acting on ester bonds"/>
    <property type="evidence" value="ECO:0007669"/>
    <property type="project" value="InterPro"/>
</dbReference>
<dbReference type="EMBL" id="JAUIZM010000003">
    <property type="protein sequence ID" value="KAK1394487.1"/>
    <property type="molecule type" value="Genomic_DNA"/>
</dbReference>
<keyword evidence="2 5" id="KW-0732">Signal</keyword>
<proteinExistence type="inferred from homology"/>
<evidence type="ECO:0000256" key="5">
    <source>
        <dbReference type="SAM" id="SignalP"/>
    </source>
</evidence>
<gene>
    <name evidence="6" type="ORF">POM88_013543</name>
</gene>
<evidence type="ECO:0000256" key="1">
    <source>
        <dbReference type="ARBA" id="ARBA00008668"/>
    </source>
</evidence>
<comment type="similarity">
    <text evidence="1">Belongs to the 'GDSL' lipolytic enzyme family.</text>
</comment>
<reference evidence="6" key="1">
    <citation type="submission" date="2023-02" db="EMBL/GenBank/DDBJ databases">
        <title>Genome of toxic invasive species Heracleum sosnowskyi carries increased number of genes despite the absence of recent whole-genome duplications.</title>
        <authorList>
            <person name="Schelkunov M."/>
            <person name="Shtratnikova V."/>
            <person name="Makarenko M."/>
            <person name="Klepikova A."/>
            <person name="Omelchenko D."/>
            <person name="Novikova G."/>
            <person name="Obukhova E."/>
            <person name="Bogdanov V."/>
            <person name="Penin A."/>
            <person name="Logacheva M."/>
        </authorList>
    </citation>
    <scope>NUCLEOTIDE SEQUENCE</scope>
    <source>
        <strain evidence="6">Hsosn_3</strain>
        <tissue evidence="6">Leaf</tissue>
    </source>
</reference>
<reference evidence="6" key="2">
    <citation type="submission" date="2023-05" db="EMBL/GenBank/DDBJ databases">
        <authorList>
            <person name="Schelkunov M.I."/>
        </authorList>
    </citation>
    <scope>NUCLEOTIDE SEQUENCE</scope>
    <source>
        <strain evidence="6">Hsosn_3</strain>
        <tissue evidence="6">Leaf</tissue>
    </source>
</reference>
<feature type="signal peptide" evidence="5">
    <location>
        <begin position="1"/>
        <end position="25"/>
    </location>
</feature>
<sequence>MDSRVMKAVSYTFLVLFSLFSMAHGVHSPRFALFRNCKFDKIFQFGDSLSDTGNLVRERPFDMSGRLPYGQSYFNRPTGRYSNGLIMIDYIASAARLPLLNPYEQIGANFRHGINFAVAGSTALPVKTLAWKNIHGAPTNSCLDAQLRRMSDYLSSYCKTETDCRDKLKNSLFMMGEVGGNDYNYALFGGKTIQEVKNLVPEVVQSIMDATRQIIKLGARKIVIPGNLPIGCVPSYLTTFQAYDTFDQNHCLKDYNQFSMYHNRQLRKAIEILKKENPGVTIVYGNLYNALQWLFSRAKYLGFDPNSLQKACCGSGGEYNFSFTKICGLPGTAVCSNPNQRISWDGVHLTQQANKYMAAWLISNMSRMLQCPAS</sequence>
<evidence type="ECO:0000313" key="6">
    <source>
        <dbReference type="EMBL" id="KAK1394487.1"/>
    </source>
</evidence>
<evidence type="ECO:0000256" key="3">
    <source>
        <dbReference type="ARBA" id="ARBA00022801"/>
    </source>
</evidence>
<evidence type="ECO:0000256" key="4">
    <source>
        <dbReference type="ARBA" id="ARBA00023180"/>
    </source>
</evidence>
<comment type="caution">
    <text evidence="6">The sequence shown here is derived from an EMBL/GenBank/DDBJ whole genome shotgun (WGS) entry which is preliminary data.</text>
</comment>
<keyword evidence="3" id="KW-0378">Hydrolase</keyword>
<dbReference type="SUPFAM" id="SSF52266">
    <property type="entry name" value="SGNH hydrolase"/>
    <property type="match status" value="1"/>
</dbReference>
<dbReference type="InterPro" id="IPR035669">
    <property type="entry name" value="SGNH_plant_lipase-like"/>
</dbReference>
<dbReference type="InterPro" id="IPR001087">
    <property type="entry name" value="GDSL"/>
</dbReference>
<dbReference type="Pfam" id="PF00657">
    <property type="entry name" value="Lipase_GDSL"/>
    <property type="match status" value="1"/>
</dbReference>
<keyword evidence="7" id="KW-1185">Reference proteome</keyword>
<evidence type="ECO:0000256" key="2">
    <source>
        <dbReference type="ARBA" id="ARBA00022729"/>
    </source>
</evidence>